<evidence type="ECO:0008006" key="4">
    <source>
        <dbReference type="Google" id="ProtNLM"/>
    </source>
</evidence>
<gene>
    <name evidence="2" type="ORF">RM764_10070</name>
</gene>
<dbReference type="RefSeq" id="WP_311694177.1">
    <property type="nucleotide sequence ID" value="NZ_JAVREY010000008.1"/>
</dbReference>
<reference evidence="3" key="1">
    <citation type="submission" date="2023-07" db="EMBL/GenBank/DDBJ databases">
        <title>30 novel species of actinomycetes from the DSMZ collection.</title>
        <authorList>
            <person name="Nouioui I."/>
        </authorList>
    </citation>
    <scope>NUCLEOTIDE SEQUENCE [LARGE SCALE GENOMIC DNA]</scope>
    <source>
        <strain evidence="3">DSM 41699</strain>
    </source>
</reference>
<sequence length="568" mass="63452">MPRRHKKKRELRTLAAPFTVAAPTGARIRDRLCVTTEEAEVLWLVGEHLGHHQRADLAERVSVGRVTAKDNQRAARKKNLTAVSSSRWAGAMTRASQDQYQLSMRVLFDERARLRRATGTISRRLAAPCGKHAGTTRGYADQAERYEKQRRLQILTARLAVVQARIESGRPSIVVGGRRLAKLRHNLDKAELTVEEWRQRWMAERLFLTADGESGAPFGNYTISVHPDNGQVSIVLPEPLRQLANAPRGRYDLACTVAFSHRREEWLDRAMANRAVRYDIVYNPVRERWYLDASWSCDPVVLPTPPEIQASGERLLGIDLNADHLAAYLLDPHGNPIGDPITVPLEMSGPASTRDGRLRTAVTELIRIAKEHSCAGIAVENLGFDDARAVGRETMGRGGRGKTFRRTVAGIPTARFRERLRGMAFHQGLVVIAVDPAYTSIWGGQHWQRPLQQQYQKITVTRHHGASVTIGRRALGHRARRRPGVTAPDQRIGQRRATGQTVHVPRTRGTVSPPRTAGTPNGGDKTRLRQGDQLTLFPDLEDRSRGHRTTSCPDFVELANTDQHAKNG</sequence>
<keyword evidence="3" id="KW-1185">Reference proteome</keyword>
<dbReference type="Proteomes" id="UP001183809">
    <property type="component" value="Unassembled WGS sequence"/>
</dbReference>
<organism evidence="2 3">
    <name type="scientific">Streptomyces gibsoniae</name>
    <dbReference type="NCBI Taxonomy" id="3075529"/>
    <lineage>
        <taxon>Bacteria</taxon>
        <taxon>Bacillati</taxon>
        <taxon>Actinomycetota</taxon>
        <taxon>Actinomycetes</taxon>
        <taxon>Kitasatosporales</taxon>
        <taxon>Streptomycetaceae</taxon>
        <taxon>Streptomyces</taxon>
    </lineage>
</organism>
<name>A0ABU2TR14_9ACTN</name>
<protein>
    <recommendedName>
        <fullName evidence="4">Transposase</fullName>
    </recommendedName>
</protein>
<feature type="region of interest" description="Disordered" evidence="1">
    <location>
        <begin position="476"/>
        <end position="551"/>
    </location>
</feature>
<proteinExistence type="predicted"/>
<accession>A0ABU2TR14</accession>
<evidence type="ECO:0000313" key="3">
    <source>
        <dbReference type="Proteomes" id="UP001183809"/>
    </source>
</evidence>
<evidence type="ECO:0000313" key="2">
    <source>
        <dbReference type="EMBL" id="MDT0463360.1"/>
    </source>
</evidence>
<evidence type="ECO:0000256" key="1">
    <source>
        <dbReference type="SAM" id="MobiDB-lite"/>
    </source>
</evidence>
<dbReference type="EMBL" id="JAVREY010000008">
    <property type="protein sequence ID" value="MDT0463360.1"/>
    <property type="molecule type" value="Genomic_DNA"/>
</dbReference>
<comment type="caution">
    <text evidence="2">The sequence shown here is derived from an EMBL/GenBank/DDBJ whole genome shotgun (WGS) entry which is preliminary data.</text>
</comment>